<name>A0ABV1RPE6_9BACT</name>
<gene>
    <name evidence="1" type="ORF">ABS362_01775</name>
</gene>
<dbReference type="EMBL" id="JBEOKT010000002">
    <property type="protein sequence ID" value="MER2996254.1"/>
    <property type="molecule type" value="Genomic_DNA"/>
</dbReference>
<protein>
    <submittedName>
        <fullName evidence="1">Uncharacterized protein</fullName>
    </submittedName>
</protein>
<comment type="caution">
    <text evidence="1">The sequence shown here is derived from an EMBL/GenBank/DDBJ whole genome shotgun (WGS) entry which is preliminary data.</text>
</comment>
<dbReference type="Proteomes" id="UP001476807">
    <property type="component" value="Unassembled WGS sequence"/>
</dbReference>
<reference evidence="1 2" key="1">
    <citation type="submission" date="2024-06" db="EMBL/GenBank/DDBJ databases">
        <title>Pontibacter populi HYL7-15.</title>
        <authorList>
            <person name="Kim M.K."/>
        </authorList>
    </citation>
    <scope>NUCLEOTIDE SEQUENCE [LARGE SCALE GENOMIC DNA]</scope>
    <source>
        <strain evidence="1 2">HYL7-15</strain>
    </source>
</reference>
<proteinExistence type="predicted"/>
<evidence type="ECO:0000313" key="2">
    <source>
        <dbReference type="Proteomes" id="UP001476807"/>
    </source>
</evidence>
<accession>A0ABV1RPE6</accession>
<evidence type="ECO:0000313" key="1">
    <source>
        <dbReference type="EMBL" id="MER2996254.1"/>
    </source>
</evidence>
<keyword evidence="2" id="KW-1185">Reference proteome</keyword>
<organism evidence="1 2">
    <name type="scientific">Pontibacter populi</name>
    <dbReference type="NCBI Taxonomy" id="890055"/>
    <lineage>
        <taxon>Bacteria</taxon>
        <taxon>Pseudomonadati</taxon>
        <taxon>Bacteroidota</taxon>
        <taxon>Cytophagia</taxon>
        <taxon>Cytophagales</taxon>
        <taxon>Hymenobacteraceae</taxon>
        <taxon>Pontibacter</taxon>
    </lineage>
</organism>
<dbReference type="RefSeq" id="WP_350410468.1">
    <property type="nucleotide sequence ID" value="NZ_JBEOKT010000002.1"/>
</dbReference>
<sequence>MDLTVVTKFKNLRLLKTGQGTIVFFAGNYISFKTTNYNFHSLTINCPSLNYSLASPVNIISDLR</sequence>